<accession>A0A511MC41</accession>
<dbReference type="RefSeq" id="WP_186818399.1">
    <property type="nucleotide sequence ID" value="NZ_BJXA01000014.1"/>
</dbReference>
<name>A0A511MC41_9NOCA</name>
<dbReference type="Proteomes" id="UP000321424">
    <property type="component" value="Unassembled WGS sequence"/>
</dbReference>
<sequence>MSTIKRRISSYSGGEQTCVAIACEGNLVLIQDSKQDAEYADNPAGQPTISFADSHWPAVRHLALSAASGEVQDAVAIELHADSAATFHGVDARGHPVKFEFDVDEMEAWTKGVADGEFDAR</sequence>
<protein>
    <submittedName>
        <fullName evidence="1">Uncharacterized protein</fullName>
    </submittedName>
</protein>
<evidence type="ECO:0000313" key="1">
    <source>
        <dbReference type="EMBL" id="GEM38232.1"/>
    </source>
</evidence>
<reference evidence="1 2" key="1">
    <citation type="submission" date="2019-07" db="EMBL/GenBank/DDBJ databases">
        <title>Whole genome shotgun sequence of Nocardia ninae NBRC 108245.</title>
        <authorList>
            <person name="Hosoyama A."/>
            <person name="Uohara A."/>
            <person name="Ohji S."/>
            <person name="Ichikawa N."/>
        </authorList>
    </citation>
    <scope>NUCLEOTIDE SEQUENCE [LARGE SCALE GENOMIC DNA]</scope>
    <source>
        <strain evidence="1 2">NBRC 108245</strain>
    </source>
</reference>
<dbReference type="EMBL" id="BJXA01000014">
    <property type="protein sequence ID" value="GEM38232.1"/>
    <property type="molecule type" value="Genomic_DNA"/>
</dbReference>
<keyword evidence="2" id="KW-1185">Reference proteome</keyword>
<gene>
    <name evidence="1" type="ORF">NN4_27510</name>
</gene>
<evidence type="ECO:0000313" key="2">
    <source>
        <dbReference type="Proteomes" id="UP000321424"/>
    </source>
</evidence>
<comment type="caution">
    <text evidence="1">The sequence shown here is derived from an EMBL/GenBank/DDBJ whole genome shotgun (WGS) entry which is preliminary data.</text>
</comment>
<dbReference type="AlphaFoldDB" id="A0A511MC41"/>
<organism evidence="1 2">
    <name type="scientific">Nocardia ninae NBRC 108245</name>
    <dbReference type="NCBI Taxonomy" id="1210091"/>
    <lineage>
        <taxon>Bacteria</taxon>
        <taxon>Bacillati</taxon>
        <taxon>Actinomycetota</taxon>
        <taxon>Actinomycetes</taxon>
        <taxon>Mycobacteriales</taxon>
        <taxon>Nocardiaceae</taxon>
        <taxon>Nocardia</taxon>
    </lineage>
</organism>
<proteinExistence type="predicted"/>